<dbReference type="RefSeq" id="WP_132029610.1">
    <property type="nucleotide sequence ID" value="NZ_SMAI01000001.1"/>
</dbReference>
<protein>
    <submittedName>
        <fullName evidence="1">Uncharacterized protein</fullName>
    </submittedName>
</protein>
<name>A0A4R3M4S9_9HYPH</name>
<dbReference type="AlphaFoldDB" id="A0A4R3M4S9"/>
<proteinExistence type="predicted"/>
<gene>
    <name evidence="1" type="ORF">EDC64_101551</name>
</gene>
<dbReference type="Proteomes" id="UP000294664">
    <property type="component" value="Unassembled WGS sequence"/>
</dbReference>
<sequence length="291" mass="31082">MRGRFGDAPRVRPGLRRLVQFARAMAAVAVCASPPEAARSGAWTQEESAGAAFLQTTATWSDAAFESDGERLSAPAYDKVTTQLFLEYGATDWLTLLFAPELLQVDVGRAVDAPAARYSGSGYTDIGARLRLAHGSWNDGGWVVSAQGILRVPGAKPGEGRAAIGYVDAEFDARLLAGLSFDLVGLPSFVDLELAQRFRFGAAPDEVRFDATLGVEIVPGWLALLQSFNVISEGAGDADPFATSYAYYKVQAGGMVEISPQLSVMLCLVTTWHARNALEETGLVGALLVRY</sequence>
<evidence type="ECO:0000313" key="2">
    <source>
        <dbReference type="Proteomes" id="UP000294664"/>
    </source>
</evidence>
<reference evidence="1 2" key="1">
    <citation type="submission" date="2019-03" db="EMBL/GenBank/DDBJ databases">
        <title>Genomic Encyclopedia of Type Strains, Phase IV (KMG-IV): sequencing the most valuable type-strain genomes for metagenomic binning, comparative biology and taxonomic classification.</title>
        <authorList>
            <person name="Goeker M."/>
        </authorList>
    </citation>
    <scope>NUCLEOTIDE SEQUENCE [LARGE SCALE GENOMIC DNA]</scope>
    <source>
        <strain evidence="1 2">DSM 9035</strain>
    </source>
</reference>
<organism evidence="1 2">
    <name type="scientific">Aquabacter spiritensis</name>
    <dbReference type="NCBI Taxonomy" id="933073"/>
    <lineage>
        <taxon>Bacteria</taxon>
        <taxon>Pseudomonadati</taxon>
        <taxon>Pseudomonadota</taxon>
        <taxon>Alphaproteobacteria</taxon>
        <taxon>Hyphomicrobiales</taxon>
        <taxon>Xanthobacteraceae</taxon>
        <taxon>Aquabacter</taxon>
    </lineage>
</organism>
<dbReference type="OrthoDB" id="7627828at2"/>
<keyword evidence="2" id="KW-1185">Reference proteome</keyword>
<dbReference type="EMBL" id="SMAI01000001">
    <property type="protein sequence ID" value="TCT08032.1"/>
    <property type="molecule type" value="Genomic_DNA"/>
</dbReference>
<evidence type="ECO:0000313" key="1">
    <source>
        <dbReference type="EMBL" id="TCT08032.1"/>
    </source>
</evidence>
<comment type="caution">
    <text evidence="1">The sequence shown here is derived from an EMBL/GenBank/DDBJ whole genome shotgun (WGS) entry which is preliminary data.</text>
</comment>
<accession>A0A4R3M4S9</accession>